<evidence type="ECO:0000313" key="9">
    <source>
        <dbReference type="Proteomes" id="UP000214646"/>
    </source>
</evidence>
<dbReference type="PROSITE" id="PS50043">
    <property type="entry name" value="HTH_LUXR_2"/>
    <property type="match status" value="1"/>
</dbReference>
<dbReference type="CDD" id="cd06170">
    <property type="entry name" value="LuxR_C_like"/>
    <property type="match status" value="1"/>
</dbReference>
<dbReference type="PROSITE" id="PS50110">
    <property type="entry name" value="RESPONSE_REGULATORY"/>
    <property type="match status" value="1"/>
</dbReference>
<dbReference type="GO" id="GO:0006355">
    <property type="term" value="P:regulation of DNA-templated transcription"/>
    <property type="evidence" value="ECO:0007669"/>
    <property type="project" value="InterPro"/>
</dbReference>
<evidence type="ECO:0000256" key="2">
    <source>
        <dbReference type="ARBA" id="ARBA00023015"/>
    </source>
</evidence>
<keyword evidence="2" id="KW-0805">Transcription regulation</keyword>
<dbReference type="CDD" id="cd17535">
    <property type="entry name" value="REC_NarL-like"/>
    <property type="match status" value="1"/>
</dbReference>
<keyword evidence="3 8" id="KW-0238">DNA-binding</keyword>
<name>A0A225E4X2_9BACT</name>
<gene>
    <name evidence="8" type="ORF">FRUB_02471</name>
</gene>
<evidence type="ECO:0000313" key="8">
    <source>
        <dbReference type="EMBL" id="OWK44539.1"/>
    </source>
</evidence>
<organism evidence="8 9">
    <name type="scientific">Fimbriiglobus ruber</name>
    <dbReference type="NCBI Taxonomy" id="1908690"/>
    <lineage>
        <taxon>Bacteria</taxon>
        <taxon>Pseudomonadati</taxon>
        <taxon>Planctomycetota</taxon>
        <taxon>Planctomycetia</taxon>
        <taxon>Gemmatales</taxon>
        <taxon>Gemmataceae</taxon>
        <taxon>Fimbriiglobus</taxon>
    </lineage>
</organism>
<feature type="modified residue" description="4-aspartylphosphate" evidence="5">
    <location>
        <position position="56"/>
    </location>
</feature>
<evidence type="ECO:0000256" key="5">
    <source>
        <dbReference type="PROSITE-ProRule" id="PRU00169"/>
    </source>
</evidence>
<evidence type="ECO:0000259" key="7">
    <source>
        <dbReference type="PROSITE" id="PS50110"/>
    </source>
</evidence>
<keyword evidence="1 5" id="KW-0597">Phosphoprotein</keyword>
<dbReference type="PANTHER" id="PTHR43214">
    <property type="entry name" value="TWO-COMPONENT RESPONSE REGULATOR"/>
    <property type="match status" value="1"/>
</dbReference>
<evidence type="ECO:0000256" key="1">
    <source>
        <dbReference type="ARBA" id="ARBA00022553"/>
    </source>
</evidence>
<comment type="caution">
    <text evidence="8">The sequence shown here is derived from an EMBL/GenBank/DDBJ whole genome shotgun (WGS) entry which is preliminary data.</text>
</comment>
<protein>
    <submittedName>
        <fullName evidence="8">DNA-binding response regulator, LuxR family</fullName>
    </submittedName>
</protein>
<evidence type="ECO:0000259" key="6">
    <source>
        <dbReference type="PROSITE" id="PS50043"/>
    </source>
</evidence>
<dbReference type="Pfam" id="PF00072">
    <property type="entry name" value="Response_reg"/>
    <property type="match status" value="1"/>
</dbReference>
<dbReference type="AlphaFoldDB" id="A0A225E4X2"/>
<feature type="domain" description="Response regulatory" evidence="7">
    <location>
        <begin position="5"/>
        <end position="121"/>
    </location>
</feature>
<sequence length="222" mass="23917">MNRTRVVVADDHAVLREGLRILINSQPDMLVVAEAGTGPDAVERIRETSARVLCLDLSMPGWGATTTIERVHAVSPRTRVLVLTMHDDPAYVRTAITAGASGYILKTTPTATLLSAIRGVAAGNRVIDAPLSAILDEAPPVAPGGQAVLSRREREVLELLTRGHTHQEIADRLFVSVKTVETYRARVREKTGLKTRADFVRYGLDAGMLMPPDGAAPPEVEG</sequence>
<dbReference type="SUPFAM" id="SSF46894">
    <property type="entry name" value="C-terminal effector domain of the bipartite response regulators"/>
    <property type="match status" value="1"/>
</dbReference>
<dbReference type="InterPro" id="IPR011006">
    <property type="entry name" value="CheY-like_superfamily"/>
</dbReference>
<reference evidence="9" key="1">
    <citation type="submission" date="2017-06" db="EMBL/GenBank/DDBJ databases">
        <title>Genome analysis of Fimbriiglobus ruber SP5, the first member of the order Planctomycetales with confirmed chitinolytic capability.</title>
        <authorList>
            <person name="Ravin N.V."/>
            <person name="Rakitin A.L."/>
            <person name="Ivanova A.A."/>
            <person name="Beletsky A.V."/>
            <person name="Kulichevskaya I.S."/>
            <person name="Mardanov A.V."/>
            <person name="Dedysh S.N."/>
        </authorList>
    </citation>
    <scope>NUCLEOTIDE SEQUENCE [LARGE SCALE GENOMIC DNA]</scope>
    <source>
        <strain evidence="9">SP5</strain>
    </source>
</reference>
<accession>A0A225E4X2</accession>
<dbReference type="Pfam" id="PF00196">
    <property type="entry name" value="GerE"/>
    <property type="match status" value="1"/>
</dbReference>
<dbReference type="SUPFAM" id="SSF52172">
    <property type="entry name" value="CheY-like"/>
    <property type="match status" value="1"/>
</dbReference>
<dbReference type="PANTHER" id="PTHR43214:SF24">
    <property type="entry name" value="TRANSCRIPTIONAL REGULATORY PROTEIN NARL-RELATED"/>
    <property type="match status" value="1"/>
</dbReference>
<dbReference type="SMART" id="SM00421">
    <property type="entry name" value="HTH_LUXR"/>
    <property type="match status" value="1"/>
</dbReference>
<dbReference type="EMBL" id="NIDE01000003">
    <property type="protein sequence ID" value="OWK44539.1"/>
    <property type="molecule type" value="Genomic_DNA"/>
</dbReference>
<feature type="domain" description="HTH luxR-type" evidence="6">
    <location>
        <begin position="142"/>
        <end position="207"/>
    </location>
</feature>
<dbReference type="SMART" id="SM00448">
    <property type="entry name" value="REC"/>
    <property type="match status" value="1"/>
</dbReference>
<dbReference type="GO" id="GO:0000160">
    <property type="term" value="P:phosphorelay signal transduction system"/>
    <property type="evidence" value="ECO:0007669"/>
    <property type="project" value="InterPro"/>
</dbReference>
<dbReference type="Gene3D" id="3.40.50.2300">
    <property type="match status" value="1"/>
</dbReference>
<evidence type="ECO:0000256" key="4">
    <source>
        <dbReference type="ARBA" id="ARBA00023163"/>
    </source>
</evidence>
<dbReference type="InterPro" id="IPR016032">
    <property type="entry name" value="Sig_transdc_resp-reg_C-effctor"/>
</dbReference>
<dbReference type="InterPro" id="IPR000792">
    <property type="entry name" value="Tscrpt_reg_LuxR_C"/>
</dbReference>
<dbReference type="InterPro" id="IPR058245">
    <property type="entry name" value="NreC/VraR/RcsB-like_REC"/>
</dbReference>
<dbReference type="InterPro" id="IPR001789">
    <property type="entry name" value="Sig_transdc_resp-reg_receiver"/>
</dbReference>
<dbReference type="RefSeq" id="WP_088253790.1">
    <property type="nucleotide sequence ID" value="NZ_NIDE01000003.1"/>
</dbReference>
<dbReference type="Proteomes" id="UP000214646">
    <property type="component" value="Unassembled WGS sequence"/>
</dbReference>
<evidence type="ECO:0000256" key="3">
    <source>
        <dbReference type="ARBA" id="ARBA00023125"/>
    </source>
</evidence>
<keyword evidence="9" id="KW-1185">Reference proteome</keyword>
<dbReference type="OrthoDB" id="9796655at2"/>
<dbReference type="GO" id="GO:0003677">
    <property type="term" value="F:DNA binding"/>
    <property type="evidence" value="ECO:0007669"/>
    <property type="project" value="UniProtKB-KW"/>
</dbReference>
<dbReference type="InterPro" id="IPR039420">
    <property type="entry name" value="WalR-like"/>
</dbReference>
<dbReference type="PRINTS" id="PR00038">
    <property type="entry name" value="HTHLUXR"/>
</dbReference>
<proteinExistence type="predicted"/>
<keyword evidence="4" id="KW-0804">Transcription</keyword>